<organism evidence="5">
    <name type="scientific">Pelagomonas calceolata</name>
    <dbReference type="NCBI Taxonomy" id="35677"/>
    <lineage>
        <taxon>Eukaryota</taxon>
        <taxon>Sar</taxon>
        <taxon>Stramenopiles</taxon>
        <taxon>Ochrophyta</taxon>
        <taxon>Pelagophyceae</taxon>
        <taxon>Pelagomonadales</taxon>
        <taxon>Pelagomonadaceae</taxon>
        <taxon>Pelagomonas</taxon>
    </lineage>
</organism>
<gene>
    <name evidence="5" type="ORF">PCAL00307_LOCUS6413</name>
</gene>
<feature type="domain" description="TRUD" evidence="4">
    <location>
        <begin position="232"/>
        <end position="257"/>
    </location>
</feature>
<dbReference type="EMBL" id="HBIW01007597">
    <property type="protein sequence ID" value="CAE0690977.1"/>
    <property type="molecule type" value="Transcribed_RNA"/>
</dbReference>
<name>A0A7S4E532_9STRA</name>
<dbReference type="Pfam" id="PF01142">
    <property type="entry name" value="TruD"/>
    <property type="match status" value="1"/>
</dbReference>
<dbReference type="GO" id="GO:0001522">
    <property type="term" value="P:pseudouridine synthesis"/>
    <property type="evidence" value="ECO:0007669"/>
    <property type="project" value="InterPro"/>
</dbReference>
<accession>A0A7S4E532</accession>
<dbReference type="PANTHER" id="PTHR47811:SF1">
    <property type="entry name" value="TRNA PSEUDOURIDINE SYNTHASE D"/>
    <property type="match status" value="1"/>
</dbReference>
<evidence type="ECO:0000256" key="3">
    <source>
        <dbReference type="ARBA" id="ARBA00023235"/>
    </source>
</evidence>
<dbReference type="SUPFAM" id="SSF55120">
    <property type="entry name" value="Pseudouridine synthase"/>
    <property type="match status" value="1"/>
</dbReference>
<evidence type="ECO:0000313" key="5">
    <source>
        <dbReference type="EMBL" id="CAE0690977.1"/>
    </source>
</evidence>
<evidence type="ECO:0000259" key="4">
    <source>
        <dbReference type="PROSITE" id="PS50984"/>
    </source>
</evidence>
<dbReference type="AlphaFoldDB" id="A0A7S4E532"/>
<protein>
    <recommendedName>
        <fullName evidence="4">TRUD domain-containing protein</fullName>
    </recommendedName>
</protein>
<keyword evidence="3" id="KW-0413">Isomerase</keyword>
<sequence>MTSWWCAGGEPYTACGLFEGHVDANAPASPSKTTHIELEFVELPKRDGEVEVEMQDMGQSWMQPPSQLPYATSTEGVGGRLKAKPEHFRVTELLRSAPDGKKDRGDACHYVLRIRRQNRTTEWVRRRLQEAFGLSSYRDVGVCGQKDKRAVIVQHFSVPSFSPKFERNVPLGECKMLAPCRGDLEVLEVMVSSTKLRRGSHRSNAFQVVLSGVDRDALEACELTLKRLQFTGVPNYFGPQRFVWMRRPSFDGAMASS</sequence>
<dbReference type="GO" id="GO:0008033">
    <property type="term" value="P:tRNA processing"/>
    <property type="evidence" value="ECO:0007669"/>
    <property type="project" value="UniProtKB-KW"/>
</dbReference>
<reference evidence="5" key="1">
    <citation type="submission" date="2021-01" db="EMBL/GenBank/DDBJ databases">
        <authorList>
            <person name="Corre E."/>
            <person name="Pelletier E."/>
            <person name="Niang G."/>
            <person name="Scheremetjew M."/>
            <person name="Finn R."/>
            <person name="Kale V."/>
            <person name="Holt S."/>
            <person name="Cochrane G."/>
            <person name="Meng A."/>
            <person name="Brown T."/>
            <person name="Cohen L."/>
        </authorList>
    </citation>
    <scope>NUCLEOTIDE SEQUENCE</scope>
    <source>
        <strain evidence="5">CCMP1756</strain>
    </source>
</reference>
<dbReference type="InterPro" id="IPR042214">
    <property type="entry name" value="TruD_catalytic"/>
</dbReference>
<dbReference type="InterPro" id="IPR011760">
    <property type="entry name" value="PsdUridine_synth_TruD_insert"/>
</dbReference>
<dbReference type="GO" id="GO:0003723">
    <property type="term" value="F:RNA binding"/>
    <property type="evidence" value="ECO:0007669"/>
    <property type="project" value="InterPro"/>
</dbReference>
<evidence type="ECO:0000256" key="1">
    <source>
        <dbReference type="ARBA" id="ARBA00007953"/>
    </source>
</evidence>
<dbReference type="PROSITE" id="PS50984">
    <property type="entry name" value="TRUD"/>
    <property type="match status" value="1"/>
</dbReference>
<dbReference type="InterPro" id="IPR050170">
    <property type="entry name" value="TruD_pseudoU_synthase"/>
</dbReference>
<keyword evidence="2" id="KW-0819">tRNA processing</keyword>
<dbReference type="PANTHER" id="PTHR47811">
    <property type="entry name" value="TRNA PSEUDOURIDINE SYNTHASE D"/>
    <property type="match status" value="1"/>
</dbReference>
<comment type="similarity">
    <text evidence="1">Belongs to the pseudouridine synthase TruD family.</text>
</comment>
<dbReference type="InterPro" id="IPR001656">
    <property type="entry name" value="PsdUridine_synth_TruD"/>
</dbReference>
<dbReference type="Gene3D" id="3.30.2350.20">
    <property type="entry name" value="TruD, catalytic domain"/>
    <property type="match status" value="1"/>
</dbReference>
<dbReference type="GO" id="GO:0009982">
    <property type="term" value="F:pseudouridine synthase activity"/>
    <property type="evidence" value="ECO:0007669"/>
    <property type="project" value="InterPro"/>
</dbReference>
<dbReference type="GO" id="GO:0005829">
    <property type="term" value="C:cytosol"/>
    <property type="evidence" value="ECO:0007669"/>
    <property type="project" value="TreeGrafter"/>
</dbReference>
<dbReference type="InterPro" id="IPR020103">
    <property type="entry name" value="PsdUridine_synth_cat_dom_sf"/>
</dbReference>
<proteinExistence type="inferred from homology"/>
<evidence type="ECO:0000256" key="2">
    <source>
        <dbReference type="ARBA" id="ARBA00022694"/>
    </source>
</evidence>